<proteinExistence type="predicted"/>
<gene>
    <name evidence="2" type="ORF">P8V03_15135</name>
</gene>
<evidence type="ECO:0000259" key="1">
    <source>
        <dbReference type="PROSITE" id="PS51782"/>
    </source>
</evidence>
<protein>
    <submittedName>
        <fullName evidence="2">LysM peptidoglycan-binding domain-containing protein</fullName>
    </submittedName>
</protein>
<sequence length="199" mass="21266">MLRQQPRVPQNCPPAFLGHYTVLPGDTFYIIAQIFRVRIETLAANNPHIPNPNVLFPGDVLCVPGFISYPCCTILSPRTSIPFGANGIVSVNFAPRGGQAVSFMATLPQPSNFGNFDIYTGEIFIPGIGGFGNQLFANPQDPPVWSTRIDLPTVASVMPNSIAVIRPSNSVTGAFGITVLQGTISRGIGVKIKVPVFGI</sequence>
<organism evidence="2 3">
    <name type="scientific">Clostridium tanneri</name>
    <dbReference type="NCBI Taxonomy" id="3037988"/>
    <lineage>
        <taxon>Bacteria</taxon>
        <taxon>Bacillati</taxon>
        <taxon>Bacillota</taxon>
        <taxon>Clostridia</taxon>
        <taxon>Eubacteriales</taxon>
        <taxon>Clostridiaceae</taxon>
        <taxon>Clostridium</taxon>
    </lineage>
</organism>
<dbReference type="PROSITE" id="PS51782">
    <property type="entry name" value="LYSM"/>
    <property type="match status" value="1"/>
</dbReference>
<dbReference type="CDD" id="cd00118">
    <property type="entry name" value="LysM"/>
    <property type="match status" value="1"/>
</dbReference>
<dbReference type="SMART" id="SM00257">
    <property type="entry name" value="LysM"/>
    <property type="match status" value="1"/>
</dbReference>
<comment type="caution">
    <text evidence="2">The sequence shown here is derived from an EMBL/GenBank/DDBJ whole genome shotgun (WGS) entry which is preliminary data.</text>
</comment>
<accession>A0ABU4JWF2</accession>
<dbReference type="Gene3D" id="3.10.350.10">
    <property type="entry name" value="LysM domain"/>
    <property type="match status" value="1"/>
</dbReference>
<evidence type="ECO:0000313" key="2">
    <source>
        <dbReference type="EMBL" id="MDW8802481.1"/>
    </source>
</evidence>
<reference evidence="2 3" key="1">
    <citation type="submission" date="2023-04" db="EMBL/GenBank/DDBJ databases">
        <title>Clostridium tannerae sp. nov., isolated from the fecal material of an alpaca.</title>
        <authorList>
            <person name="Miller S."/>
            <person name="Hendry M."/>
            <person name="King J."/>
            <person name="Sankaranarayanan K."/>
            <person name="Lawson P.A."/>
        </authorList>
    </citation>
    <scope>NUCLEOTIDE SEQUENCE [LARGE SCALE GENOMIC DNA]</scope>
    <source>
        <strain evidence="2 3">A1-XYC3</strain>
    </source>
</reference>
<name>A0ABU4JWF2_9CLOT</name>
<dbReference type="Pfam" id="PF26349">
    <property type="entry name" value="YoqH"/>
    <property type="match status" value="1"/>
</dbReference>
<dbReference type="Pfam" id="PF01476">
    <property type="entry name" value="LysM"/>
    <property type="match status" value="1"/>
</dbReference>
<keyword evidence="3" id="KW-1185">Reference proteome</keyword>
<dbReference type="RefSeq" id="WP_318798807.1">
    <property type="nucleotide sequence ID" value="NZ_JARUJP010000021.1"/>
</dbReference>
<feature type="domain" description="LysM" evidence="1">
    <location>
        <begin position="18"/>
        <end position="63"/>
    </location>
</feature>
<dbReference type="InterPro" id="IPR036779">
    <property type="entry name" value="LysM_dom_sf"/>
</dbReference>
<evidence type="ECO:0000313" key="3">
    <source>
        <dbReference type="Proteomes" id="UP001281656"/>
    </source>
</evidence>
<dbReference type="SUPFAM" id="SSF54106">
    <property type="entry name" value="LysM domain"/>
    <property type="match status" value="1"/>
</dbReference>
<dbReference type="InterPro" id="IPR018392">
    <property type="entry name" value="LysM"/>
</dbReference>
<dbReference type="EMBL" id="JARUJP010000021">
    <property type="protein sequence ID" value="MDW8802481.1"/>
    <property type="molecule type" value="Genomic_DNA"/>
</dbReference>
<dbReference type="Proteomes" id="UP001281656">
    <property type="component" value="Unassembled WGS sequence"/>
</dbReference>
<dbReference type="InterPro" id="IPR058968">
    <property type="entry name" value="YoqH-like"/>
</dbReference>